<protein>
    <submittedName>
        <fullName evidence="1">Uncharacterized protein</fullName>
    </submittedName>
</protein>
<organism evidence="1">
    <name type="scientific">Podoviridae sp. ct8Lf7</name>
    <dbReference type="NCBI Taxonomy" id="2827723"/>
    <lineage>
        <taxon>Viruses</taxon>
        <taxon>Duplodnaviria</taxon>
        <taxon>Heunggongvirae</taxon>
        <taxon>Uroviricota</taxon>
        <taxon>Caudoviricetes</taxon>
    </lineage>
</organism>
<accession>A0A8S5S0Q3</accession>
<sequence>MQEDTYYYIYDMEDEDLVYVTKQYLDQNYNTKT</sequence>
<dbReference type="EMBL" id="BK032511">
    <property type="protein sequence ID" value="DAF44355.1"/>
    <property type="molecule type" value="Genomic_DNA"/>
</dbReference>
<proteinExistence type="predicted"/>
<evidence type="ECO:0000313" key="1">
    <source>
        <dbReference type="EMBL" id="DAF44355.1"/>
    </source>
</evidence>
<reference evidence="1" key="1">
    <citation type="journal article" date="2021" name="Proc. Natl. Acad. Sci. U.S.A.">
        <title>A Catalog of Tens of Thousands of Viruses from Human Metagenomes Reveals Hidden Associations with Chronic Diseases.</title>
        <authorList>
            <person name="Tisza M.J."/>
            <person name="Buck C.B."/>
        </authorList>
    </citation>
    <scope>NUCLEOTIDE SEQUENCE</scope>
    <source>
        <strain evidence="1">Ct8Lf7</strain>
    </source>
</reference>
<name>A0A8S5S0Q3_9CAUD</name>